<dbReference type="SUPFAM" id="SSF55136">
    <property type="entry name" value="Probable bacterial effector-binding domain"/>
    <property type="match status" value="1"/>
</dbReference>
<dbReference type="InterPro" id="IPR050908">
    <property type="entry name" value="SmbC-like"/>
</dbReference>
<gene>
    <name evidence="2" type="ORF">FGU65_09865</name>
</gene>
<dbReference type="PANTHER" id="PTHR40055:SF1">
    <property type="entry name" value="TRANSCRIPTIONAL REGULATOR YGIV-RELATED"/>
    <property type="match status" value="1"/>
</dbReference>
<keyword evidence="3" id="KW-1185">Reference proteome</keyword>
<evidence type="ECO:0000313" key="2">
    <source>
        <dbReference type="EMBL" id="MDN7025193.1"/>
    </source>
</evidence>
<dbReference type="InterPro" id="IPR029442">
    <property type="entry name" value="GyrI-like"/>
</dbReference>
<dbReference type="SMART" id="SM00871">
    <property type="entry name" value="AraC_E_bind"/>
    <property type="match status" value="1"/>
</dbReference>
<dbReference type="InterPro" id="IPR011256">
    <property type="entry name" value="Reg_factor_effector_dom_sf"/>
</dbReference>
<dbReference type="Gene3D" id="3.20.80.10">
    <property type="entry name" value="Regulatory factor, effector binding domain"/>
    <property type="match status" value="1"/>
</dbReference>
<name>A0ABT8MB80_9EURY</name>
<proteinExistence type="predicted"/>
<dbReference type="RefSeq" id="WP_301664340.1">
    <property type="nucleotide sequence ID" value="NZ_VCYH01000006.1"/>
</dbReference>
<dbReference type="EMBL" id="VCYH01000006">
    <property type="protein sequence ID" value="MDN7025193.1"/>
    <property type="molecule type" value="Genomic_DNA"/>
</dbReference>
<organism evidence="2 3">
    <name type="scientific">Methanoculleus frigidifontis</name>
    <dbReference type="NCBI Taxonomy" id="2584085"/>
    <lineage>
        <taxon>Archaea</taxon>
        <taxon>Methanobacteriati</taxon>
        <taxon>Methanobacteriota</taxon>
        <taxon>Stenosarchaea group</taxon>
        <taxon>Methanomicrobia</taxon>
        <taxon>Methanomicrobiales</taxon>
        <taxon>Methanomicrobiaceae</taxon>
        <taxon>Methanoculleus</taxon>
    </lineage>
</organism>
<dbReference type="InterPro" id="IPR010499">
    <property type="entry name" value="AraC_E-bd"/>
</dbReference>
<comment type="caution">
    <text evidence="2">The sequence shown here is derived from an EMBL/GenBank/DDBJ whole genome shotgun (WGS) entry which is preliminary data.</text>
</comment>
<sequence length="156" mass="17276">MKNVAVVDVLPQQVIGIRRRGRYEEIAPMIMELAEFATRRDIEITAPPAFLCHEESPEAAMQAAEAGNADLEVVFPVAGAVEGDGEIRVYELPGGTMARIIHMGPYRDCGEAYEELFAWLAANKKDIIAPLREVYVNDPCETPEDDLVTWIYAPIA</sequence>
<dbReference type="PANTHER" id="PTHR40055">
    <property type="entry name" value="TRANSCRIPTIONAL REGULATOR YGIV-RELATED"/>
    <property type="match status" value="1"/>
</dbReference>
<accession>A0ABT8MB80</accession>
<feature type="domain" description="AraC effector-binding" evidence="1">
    <location>
        <begin position="2"/>
        <end position="156"/>
    </location>
</feature>
<evidence type="ECO:0000313" key="3">
    <source>
        <dbReference type="Proteomes" id="UP001168338"/>
    </source>
</evidence>
<evidence type="ECO:0000259" key="1">
    <source>
        <dbReference type="SMART" id="SM00871"/>
    </source>
</evidence>
<protein>
    <submittedName>
        <fullName evidence="2">Transcriptional regulator</fullName>
    </submittedName>
</protein>
<reference evidence="2" key="1">
    <citation type="submission" date="2019-05" db="EMBL/GenBank/DDBJ databases">
        <title>Methanoculleus sp. FWC-SCC1, a methanogenic archaeon isolated from deep marine cold seep.</title>
        <authorList>
            <person name="Chen Y.-W."/>
            <person name="Chen S.-C."/>
            <person name="Teng N.-H."/>
            <person name="Lai M.-C."/>
        </authorList>
    </citation>
    <scope>NUCLEOTIDE SEQUENCE</scope>
    <source>
        <strain evidence="2">FWC-SCC1</strain>
    </source>
</reference>
<dbReference type="Proteomes" id="UP001168338">
    <property type="component" value="Unassembled WGS sequence"/>
</dbReference>
<dbReference type="Pfam" id="PF06445">
    <property type="entry name" value="GyrI-like"/>
    <property type="match status" value="1"/>
</dbReference>